<sequence>MFAKLTLLLSTLPLALGHSLVADIWANGVHYNGWDPNTAGPYRVDTPGWYTTNIGGSPLYPIDANQLQIICARGGSNANFTAPVAAGSDVRLRWWQVNVAWPESHHGPVIDYIAPCNGPCSRVDPTTLKFVKLAQRGWINNSTYQEGYWASDELIADDGSWNVRIPVDLAPGEYVLRHEIIALHVAFTGTGAYSPSGAEFYPQCVNLNVTGSGTRSVVGGVDARELYRGDKPGLTLDIHATNDHSGYPIPGPPVWTGALAARQLAA</sequence>
<dbReference type="GO" id="GO:0016787">
    <property type="term" value="F:hydrolase activity"/>
    <property type="evidence" value="ECO:0007669"/>
    <property type="project" value="UniProtKB-KW"/>
</dbReference>
<organism evidence="7 8">
    <name type="scientific">Massariosphaeria phaeospora</name>
    <dbReference type="NCBI Taxonomy" id="100035"/>
    <lineage>
        <taxon>Eukaryota</taxon>
        <taxon>Fungi</taxon>
        <taxon>Dikarya</taxon>
        <taxon>Ascomycota</taxon>
        <taxon>Pezizomycotina</taxon>
        <taxon>Dothideomycetes</taxon>
        <taxon>Pleosporomycetidae</taxon>
        <taxon>Pleosporales</taxon>
        <taxon>Pleosporales incertae sedis</taxon>
        <taxon>Massariosphaeria</taxon>
    </lineage>
</organism>
<dbReference type="CDD" id="cd21175">
    <property type="entry name" value="LPMO_AA9"/>
    <property type="match status" value="1"/>
</dbReference>
<feature type="signal peptide" evidence="5">
    <location>
        <begin position="1"/>
        <end position="17"/>
    </location>
</feature>
<feature type="chain" id="PRO_5028862719" evidence="5">
    <location>
        <begin position="18"/>
        <end position="266"/>
    </location>
</feature>
<feature type="domain" description="Auxiliary Activity family 9 catalytic" evidence="6">
    <location>
        <begin position="18"/>
        <end position="243"/>
    </location>
</feature>
<comment type="subcellular location">
    <subcellularLocation>
        <location evidence="2">Secreted</location>
    </subcellularLocation>
</comment>
<dbReference type="OrthoDB" id="4849160at2759"/>
<dbReference type="PANTHER" id="PTHR33353:SF34">
    <property type="entry name" value="ENDO-BETA-1,4-GLUCANASE D"/>
    <property type="match status" value="1"/>
</dbReference>
<keyword evidence="3" id="KW-0964">Secreted</keyword>
<evidence type="ECO:0000256" key="3">
    <source>
        <dbReference type="ARBA" id="ARBA00022525"/>
    </source>
</evidence>
<dbReference type="GO" id="GO:0005576">
    <property type="term" value="C:extracellular region"/>
    <property type="evidence" value="ECO:0007669"/>
    <property type="project" value="UniProtKB-SubCell"/>
</dbReference>
<protein>
    <submittedName>
        <fullName evidence="7">Glycoside hydrolase</fullName>
    </submittedName>
</protein>
<dbReference type="PANTHER" id="PTHR33353">
    <property type="entry name" value="PUTATIVE (AFU_ORTHOLOGUE AFUA_1G12560)-RELATED"/>
    <property type="match status" value="1"/>
</dbReference>
<dbReference type="InterPro" id="IPR049892">
    <property type="entry name" value="AA9"/>
</dbReference>
<name>A0A7C8IF00_9PLEO</name>
<proteinExistence type="predicted"/>
<evidence type="ECO:0000259" key="6">
    <source>
        <dbReference type="Pfam" id="PF03443"/>
    </source>
</evidence>
<dbReference type="Pfam" id="PF03443">
    <property type="entry name" value="AA9"/>
    <property type="match status" value="1"/>
</dbReference>
<comment type="caution">
    <text evidence="7">The sequence shown here is derived from an EMBL/GenBank/DDBJ whole genome shotgun (WGS) entry which is preliminary data.</text>
</comment>
<comment type="cofactor">
    <cofactor evidence="1">
        <name>Cu(2+)</name>
        <dbReference type="ChEBI" id="CHEBI:29036"/>
    </cofactor>
</comment>
<evidence type="ECO:0000256" key="2">
    <source>
        <dbReference type="ARBA" id="ARBA00004613"/>
    </source>
</evidence>
<keyword evidence="5" id="KW-0732">Signal</keyword>
<dbReference type="EMBL" id="JAADJZ010000001">
    <property type="protein sequence ID" value="KAF2877997.1"/>
    <property type="molecule type" value="Genomic_DNA"/>
</dbReference>
<evidence type="ECO:0000256" key="4">
    <source>
        <dbReference type="ARBA" id="ARBA00023157"/>
    </source>
</evidence>
<reference evidence="7 8" key="1">
    <citation type="submission" date="2020-01" db="EMBL/GenBank/DDBJ databases">
        <authorList>
            <consortium name="DOE Joint Genome Institute"/>
            <person name="Haridas S."/>
            <person name="Albert R."/>
            <person name="Binder M."/>
            <person name="Bloem J."/>
            <person name="Labutti K."/>
            <person name="Salamov A."/>
            <person name="Andreopoulos B."/>
            <person name="Baker S.E."/>
            <person name="Barry K."/>
            <person name="Bills G."/>
            <person name="Bluhm B.H."/>
            <person name="Cannon C."/>
            <person name="Castanera R."/>
            <person name="Culley D.E."/>
            <person name="Daum C."/>
            <person name="Ezra D."/>
            <person name="Gonzalez J.B."/>
            <person name="Henrissat B."/>
            <person name="Kuo A."/>
            <person name="Liang C."/>
            <person name="Lipzen A."/>
            <person name="Lutzoni F."/>
            <person name="Magnuson J."/>
            <person name="Mondo S."/>
            <person name="Nolan M."/>
            <person name="Ohm R."/>
            <person name="Pangilinan J."/>
            <person name="Park H.-J.H."/>
            <person name="Ramirez L."/>
            <person name="Alfaro M."/>
            <person name="Sun H."/>
            <person name="Tritt A."/>
            <person name="Yoshinaga Y."/>
            <person name="Zwiers L.-H.L."/>
            <person name="Turgeon B.G."/>
            <person name="Goodwin S.B."/>
            <person name="Spatafora J.W."/>
            <person name="Crous P.W."/>
            <person name="Grigoriev I.V."/>
        </authorList>
    </citation>
    <scope>NUCLEOTIDE SEQUENCE [LARGE SCALE GENOMIC DNA]</scope>
    <source>
        <strain evidence="7 8">CBS 611.86</strain>
    </source>
</reference>
<evidence type="ECO:0000256" key="5">
    <source>
        <dbReference type="SAM" id="SignalP"/>
    </source>
</evidence>
<keyword evidence="7" id="KW-0378">Hydrolase</keyword>
<gene>
    <name evidence="7" type="ORF">BDV95DRAFT_588986</name>
</gene>
<accession>A0A7C8IF00</accession>
<dbReference type="AlphaFoldDB" id="A0A7C8IF00"/>
<evidence type="ECO:0000256" key="1">
    <source>
        <dbReference type="ARBA" id="ARBA00001973"/>
    </source>
</evidence>
<keyword evidence="8" id="KW-1185">Reference proteome</keyword>
<evidence type="ECO:0000313" key="7">
    <source>
        <dbReference type="EMBL" id="KAF2877997.1"/>
    </source>
</evidence>
<keyword evidence="4" id="KW-1015">Disulfide bond</keyword>
<dbReference type="InterPro" id="IPR005103">
    <property type="entry name" value="AA9_LPMO"/>
</dbReference>
<dbReference type="Gene3D" id="2.70.50.70">
    <property type="match status" value="1"/>
</dbReference>
<dbReference type="Proteomes" id="UP000481861">
    <property type="component" value="Unassembled WGS sequence"/>
</dbReference>
<evidence type="ECO:0000313" key="8">
    <source>
        <dbReference type="Proteomes" id="UP000481861"/>
    </source>
</evidence>